<keyword evidence="18" id="KW-0862">Zinc</keyword>
<feature type="transmembrane region" description="Helical" evidence="20">
    <location>
        <begin position="1127"/>
        <end position="1150"/>
    </location>
</feature>
<feature type="transmembrane region" description="Helical" evidence="20">
    <location>
        <begin position="1230"/>
        <end position="1251"/>
    </location>
</feature>
<dbReference type="GO" id="GO:0006123">
    <property type="term" value="P:mitochondrial electron transport, cytochrome c to oxygen"/>
    <property type="evidence" value="ECO:0007669"/>
    <property type="project" value="InterPro"/>
</dbReference>
<dbReference type="SUPFAM" id="SSF56784">
    <property type="entry name" value="HAD-like"/>
    <property type="match status" value="1"/>
</dbReference>
<gene>
    <name evidence="22" type="primary">ENA2</name>
    <name evidence="22" type="ORF">HK100_002939</name>
</gene>
<dbReference type="GO" id="GO:0005886">
    <property type="term" value="C:plasma membrane"/>
    <property type="evidence" value="ECO:0007669"/>
    <property type="project" value="UniProtKB-SubCell"/>
</dbReference>
<evidence type="ECO:0000313" key="22">
    <source>
        <dbReference type="EMBL" id="KAJ3135212.1"/>
    </source>
</evidence>
<dbReference type="InterPro" id="IPR050510">
    <property type="entry name" value="Cation_transp_ATPase_P-type"/>
</dbReference>
<dbReference type="InterPro" id="IPR010139">
    <property type="entry name" value="Imidazole-glycPsynth_HisH"/>
</dbReference>
<dbReference type="GO" id="GO:0000105">
    <property type="term" value="P:L-histidine biosynthetic process"/>
    <property type="evidence" value="ECO:0007669"/>
    <property type="project" value="UniProtKB-KW"/>
</dbReference>
<comment type="similarity">
    <text evidence="15">Belongs to the cation transport ATPase (P-type) (TC 3.A.3) family.</text>
</comment>
<keyword evidence="18" id="KW-0479">Metal-binding</keyword>
<dbReference type="Pfam" id="PF00690">
    <property type="entry name" value="Cation_ATPase_N"/>
    <property type="match status" value="1"/>
</dbReference>
<feature type="binding site" evidence="18">
    <location>
        <position position="2234"/>
    </location>
    <ligand>
        <name>Zn(2+)</name>
        <dbReference type="ChEBI" id="CHEBI:29105"/>
    </ligand>
</feature>
<dbReference type="Pfam" id="PF00689">
    <property type="entry name" value="Cation_ATPase_C"/>
    <property type="match status" value="1"/>
</dbReference>
<dbReference type="GO" id="GO:0000107">
    <property type="term" value="F:imidazoleglycerol-phosphate synthase activity"/>
    <property type="evidence" value="ECO:0007669"/>
    <property type="project" value="InterPro"/>
</dbReference>
<proteinExistence type="inferred from homology"/>
<dbReference type="GO" id="GO:0036376">
    <property type="term" value="P:sodium ion export across plasma membrane"/>
    <property type="evidence" value="ECO:0007669"/>
    <property type="project" value="TreeGrafter"/>
</dbReference>
<dbReference type="Pfam" id="PF00977">
    <property type="entry name" value="His_biosynth"/>
    <property type="match status" value="1"/>
</dbReference>
<dbReference type="EMBL" id="JADGJH010000170">
    <property type="protein sequence ID" value="KAJ3135212.1"/>
    <property type="molecule type" value="Genomic_DNA"/>
</dbReference>
<evidence type="ECO:0000256" key="6">
    <source>
        <dbReference type="ARBA" id="ARBA00022741"/>
    </source>
</evidence>
<feature type="transmembrane region" description="Helical" evidence="20">
    <location>
        <begin position="1055"/>
        <end position="1076"/>
    </location>
</feature>
<dbReference type="InterPro" id="IPR044492">
    <property type="entry name" value="P_typ_ATPase_HD_dom"/>
</dbReference>
<organism evidence="22 23">
    <name type="scientific">Physocladia obscura</name>
    <dbReference type="NCBI Taxonomy" id="109957"/>
    <lineage>
        <taxon>Eukaryota</taxon>
        <taxon>Fungi</taxon>
        <taxon>Fungi incertae sedis</taxon>
        <taxon>Chytridiomycota</taxon>
        <taxon>Chytridiomycota incertae sedis</taxon>
        <taxon>Chytridiomycetes</taxon>
        <taxon>Chytridiales</taxon>
        <taxon>Chytriomycetaceae</taxon>
        <taxon>Physocladia</taxon>
    </lineage>
</organism>
<comment type="similarity">
    <text evidence="19">Belongs to the HisA/HisF family.</text>
</comment>
<keyword evidence="3" id="KW-1003">Cell membrane</keyword>
<dbReference type="FunFam" id="3.40.50.1000:FF:000001">
    <property type="entry name" value="Phospholipid-transporting ATPase IC"/>
    <property type="match status" value="1"/>
</dbReference>
<dbReference type="InterPro" id="IPR023299">
    <property type="entry name" value="ATPase_P-typ_cyto_dom_N"/>
</dbReference>
<dbReference type="Gene3D" id="3.10.120.10">
    <property type="entry name" value="Cytochrome b5-like heme/steroid binding domain"/>
    <property type="match status" value="1"/>
</dbReference>
<name>A0AAD5T720_9FUNG</name>
<dbReference type="SUPFAM" id="SSF81665">
    <property type="entry name" value="Calcium ATPase, transmembrane domain M"/>
    <property type="match status" value="1"/>
</dbReference>
<dbReference type="InterPro" id="IPR029062">
    <property type="entry name" value="Class_I_gatase-like"/>
</dbReference>
<evidence type="ECO:0000256" key="7">
    <source>
        <dbReference type="ARBA" id="ARBA00022801"/>
    </source>
</evidence>
<dbReference type="CDD" id="cd04731">
    <property type="entry name" value="HisF"/>
    <property type="match status" value="1"/>
</dbReference>
<dbReference type="SUPFAM" id="SSF81653">
    <property type="entry name" value="Calcium ATPase, transduction domain A"/>
    <property type="match status" value="1"/>
</dbReference>
<comment type="catalytic activity">
    <reaction evidence="17">
        <text>L-glutamine + H2O = L-glutamate + NH4(+)</text>
        <dbReference type="Rhea" id="RHEA:15889"/>
        <dbReference type="ChEBI" id="CHEBI:15377"/>
        <dbReference type="ChEBI" id="CHEBI:28938"/>
        <dbReference type="ChEBI" id="CHEBI:29985"/>
        <dbReference type="ChEBI" id="CHEBI:58359"/>
        <dbReference type="EC" id="3.5.1.2"/>
    </reaction>
</comment>
<dbReference type="GO" id="GO:0005391">
    <property type="term" value="F:P-type sodium:potassium-exchanging transporter activity"/>
    <property type="evidence" value="ECO:0007669"/>
    <property type="project" value="TreeGrafter"/>
</dbReference>
<dbReference type="SUPFAM" id="SSF55856">
    <property type="entry name" value="Cytochrome b5-like heme/steroid binding domain"/>
    <property type="match status" value="1"/>
</dbReference>
<dbReference type="GO" id="GO:1990573">
    <property type="term" value="P:potassium ion import across plasma membrane"/>
    <property type="evidence" value="ECO:0007669"/>
    <property type="project" value="TreeGrafter"/>
</dbReference>
<keyword evidence="12 19" id="KW-0368">Histidine biosynthesis</keyword>
<accession>A0AAD5T720</accession>
<comment type="caution">
    <text evidence="22">The sequence shown here is derived from an EMBL/GenBank/DDBJ whole genome shotgun (WGS) entry which is preliminary data.</text>
</comment>
<evidence type="ECO:0000256" key="18">
    <source>
        <dbReference type="PIRSR" id="PIRSR602124-2"/>
    </source>
</evidence>
<evidence type="ECO:0000256" key="13">
    <source>
        <dbReference type="ARBA" id="ARBA00023136"/>
    </source>
</evidence>
<dbReference type="PROSITE" id="PS51273">
    <property type="entry name" value="GATASE_TYPE_1"/>
    <property type="match status" value="1"/>
</dbReference>
<dbReference type="GO" id="GO:0016829">
    <property type="term" value="F:lyase activity"/>
    <property type="evidence" value="ECO:0007669"/>
    <property type="project" value="UniProtKB-KW"/>
</dbReference>
<dbReference type="SUPFAM" id="SSF52317">
    <property type="entry name" value="Class I glutamine amidotransferase-like"/>
    <property type="match status" value="1"/>
</dbReference>
<dbReference type="GO" id="GO:0045277">
    <property type="term" value="C:respiratory chain complex IV"/>
    <property type="evidence" value="ECO:0007669"/>
    <property type="project" value="InterPro"/>
</dbReference>
<dbReference type="GO" id="GO:0005384">
    <property type="term" value="F:manganese ion transmembrane transporter activity"/>
    <property type="evidence" value="ECO:0007669"/>
    <property type="project" value="UniProtKB-ARBA"/>
</dbReference>
<dbReference type="InterPro" id="IPR023298">
    <property type="entry name" value="ATPase_P-typ_TM_dom_sf"/>
</dbReference>
<keyword evidence="4 19" id="KW-0028">Amino-acid biosynthesis</keyword>
<feature type="binding site" evidence="18">
    <location>
        <position position="2226"/>
    </location>
    <ligand>
        <name>Zn(2+)</name>
        <dbReference type="ChEBI" id="CHEBI:29105"/>
    </ligand>
</feature>
<dbReference type="FunFam" id="3.40.50.1000:FF:000028">
    <property type="entry name" value="Calcium-transporting P-type ATPase, putative"/>
    <property type="match status" value="1"/>
</dbReference>
<dbReference type="GO" id="GO:0006883">
    <property type="term" value="P:intracellular sodium ion homeostasis"/>
    <property type="evidence" value="ECO:0007669"/>
    <property type="project" value="TreeGrafter"/>
</dbReference>
<dbReference type="HAMAP" id="MF_00278">
    <property type="entry name" value="HisH"/>
    <property type="match status" value="1"/>
</dbReference>
<dbReference type="PROSITE" id="PS51359">
    <property type="entry name" value="COX5B_2"/>
    <property type="match status" value="1"/>
</dbReference>
<dbReference type="Pfam" id="PF00117">
    <property type="entry name" value="GATase"/>
    <property type="match status" value="1"/>
</dbReference>
<keyword evidence="8" id="KW-0067">ATP-binding</keyword>
<dbReference type="InterPro" id="IPR006068">
    <property type="entry name" value="ATPase_P-typ_cation-transptr_C"/>
</dbReference>
<dbReference type="Pfam" id="PF00702">
    <property type="entry name" value="Hydrolase"/>
    <property type="match status" value="1"/>
</dbReference>
<dbReference type="Gene3D" id="2.60.11.10">
    <property type="entry name" value="Cytochrome c oxidase, subunit Vb"/>
    <property type="match status" value="1"/>
</dbReference>
<dbReference type="GO" id="GO:0046872">
    <property type="term" value="F:metal ion binding"/>
    <property type="evidence" value="ECO:0007669"/>
    <property type="project" value="UniProtKB-KW"/>
</dbReference>
<evidence type="ECO:0000256" key="5">
    <source>
        <dbReference type="ARBA" id="ARBA00022692"/>
    </source>
</evidence>
<keyword evidence="13 20" id="KW-0472">Membrane</keyword>
<dbReference type="Gene3D" id="3.40.1110.10">
    <property type="entry name" value="Calcium-transporting ATPase, cytoplasmic domain N"/>
    <property type="match status" value="1"/>
</dbReference>
<dbReference type="InterPro" id="IPR001757">
    <property type="entry name" value="P_typ_ATPase"/>
</dbReference>
<keyword evidence="7" id="KW-0378">Hydrolase</keyword>
<dbReference type="SFLD" id="SFLDF00027">
    <property type="entry name" value="p-type_atpase"/>
    <property type="match status" value="1"/>
</dbReference>
<dbReference type="InterPro" id="IPR001199">
    <property type="entry name" value="Cyt_B5-like_heme/steroid-bd"/>
</dbReference>
<keyword evidence="6" id="KW-0547">Nucleotide-binding</keyword>
<feature type="binding site" evidence="18">
    <location>
        <position position="2250"/>
    </location>
    <ligand>
        <name>Zn(2+)</name>
        <dbReference type="ChEBI" id="CHEBI:29105"/>
    </ligand>
</feature>
<dbReference type="Proteomes" id="UP001211907">
    <property type="component" value="Unassembled WGS sequence"/>
</dbReference>
<dbReference type="InterPro" id="IPR004014">
    <property type="entry name" value="ATPase_P-typ_cation-transptr_N"/>
</dbReference>
<dbReference type="InterPro" id="IPR013785">
    <property type="entry name" value="Aldolase_TIM"/>
</dbReference>
<evidence type="ECO:0000259" key="21">
    <source>
        <dbReference type="PROSITE" id="PS50255"/>
    </source>
</evidence>
<keyword evidence="10" id="KW-1278">Translocase</keyword>
<dbReference type="GO" id="GO:0016887">
    <property type="term" value="F:ATP hydrolysis activity"/>
    <property type="evidence" value="ECO:0007669"/>
    <property type="project" value="InterPro"/>
</dbReference>
<evidence type="ECO:0000256" key="8">
    <source>
        <dbReference type="ARBA" id="ARBA00022840"/>
    </source>
</evidence>
<feature type="transmembrane region" description="Helical" evidence="20">
    <location>
        <begin position="361"/>
        <end position="378"/>
    </location>
</feature>
<evidence type="ECO:0000256" key="16">
    <source>
        <dbReference type="ARBA" id="ARBA00047838"/>
    </source>
</evidence>
<dbReference type="GO" id="GO:0004359">
    <property type="term" value="F:glutaminase activity"/>
    <property type="evidence" value="ECO:0007669"/>
    <property type="project" value="UniProtKB-EC"/>
</dbReference>
<feature type="binding site" evidence="18">
    <location>
        <position position="2253"/>
    </location>
    <ligand>
        <name>Zn(2+)</name>
        <dbReference type="ChEBI" id="CHEBI:29105"/>
    </ligand>
</feature>
<dbReference type="NCBIfam" id="TIGR01494">
    <property type="entry name" value="ATPase_P-type"/>
    <property type="match status" value="2"/>
</dbReference>
<comment type="pathway">
    <text evidence="2">Amino-acid biosynthesis; L-histidine biosynthesis; L-histidine from 5-phospho-alpha-D-ribose 1-diphosphate: step 5/9.</text>
</comment>
<dbReference type="InterPro" id="IPR036972">
    <property type="entry name" value="Cyt_c_oxidase_su5b_sf"/>
</dbReference>
<feature type="transmembrane region" description="Helical" evidence="20">
    <location>
        <begin position="528"/>
        <end position="547"/>
    </location>
</feature>
<dbReference type="CDD" id="cd01748">
    <property type="entry name" value="GATase1_IGP_Synthase"/>
    <property type="match status" value="1"/>
</dbReference>
<feature type="transmembrane region" description="Helical" evidence="20">
    <location>
        <begin position="559"/>
        <end position="583"/>
    </location>
</feature>
<dbReference type="Gene3D" id="1.20.1110.10">
    <property type="entry name" value="Calcium-transporting ATPase, transmembrane domain"/>
    <property type="match status" value="1"/>
</dbReference>
<evidence type="ECO:0000256" key="3">
    <source>
        <dbReference type="ARBA" id="ARBA00022475"/>
    </source>
</evidence>
<sequence length="2266" mass="248271">MPKPTNIDNESAEFLTSKDAQEAENSSIIVPLGLVDAESNQHIVLIDNVTNITAHPTLNVGFAFNVVDAAPTLKPFEHPAEMRSVSVKLDGQASIEHQIDIHVVDLVEVNATDGFTLMDILEGLKYVMDYRIRGGKMKHLNYDLMLRLMEALLQNMGHESGTLMKKKPTTESDLAFTMFGEFLEEVDEFRRAVGTKSATDLRQSLNIDRRCQPSSSLEQREDAAAILNLLTTRFVQFRDWKDLVKRDEHDDAEQLIKEFAPRFANVGDTVMPPAENELYPPPALYFDKNSEKLAHMFGSDVKAGLPYSKVPLLQAHYGLNVLPPPPKPSLLKMLWTQITDFMVLILIVAAIAEIAMGDPKSAIVLLIVVVLNVVIGFSQEFRANRALEALLTLSVPQANVIRDGKQQIIDSKELVPGDLVVLEEGDAVPADLRLCEVSQLDIIESILTGESVGTEKSIRTIRKRTRKLPLAECKGSAFMTTVVARGRGKGIVVRTGEETEIGRISKAITSTKNEETPIQKKLHSLGKWLVLLSVVLCIVVIVIGIAYKHPALDMVEVGLSLAVSVIPEGLVAVVTITMALAVGRMAKRNAIVRKLPSVETLGSVSHICSDKTGTLTEGKMGASGIWTSDNSMFIFSHPKDGKDGQTLVAARTPLFVALSDIKQYAISKDLELKESAVPCSKVCVDAPSHLIAASMVSALCCNATIEKDPENPGAFKSTGDPTEVALVAASQISGFPKSYFEDTVGLEKMGEYAFDSDRKIMSVVYAPKDSNGSNASAVRERFDSGSAFILVKGAPEGVLHRCTSYLPPADDMAENVSVARGNGAFFSLMSKFLVAQLSDEYVNYISERSESMASQGLRVLALAIRKVPRDIAKRVIDAKKQSEAENDLTFVGLIGLIDPPKAGVKESIVKCKRAGIKVIMITGDHVTTAGAIAKQLGIIDENNTRCMKGGELDLISEDALADLRPFPVVFARVSPDNKLKIVRALQSRLYAVAMTGDGVNDAPAIKKADVGIAMGIGGTEITKQAADIVLADDNFSTIIEAVVEGRQVFDNIKKFIVYLLSCNSAEILLFLASSIINVDLPFTTMQILWANIIADIPPAMSLGVEPAEKNILDRPPRPPGQGVLTKITSTVIIFQGLVQSMATLAIYLLARNGTIPYTDTLDKQQSLAFATLTTMQIIQAFLSRSVELSVFVTGVLGNIYMLIAFVISFAALIIGIYLPGLAHWLELVPFGYGWICILVAVVIQIILVELMKIVVRIATKRDLDNFSDESHLRRLREPKKTMWRKFIDYGAGNVRSLVNAVNKMGFEIHPITSADDFSKADKIIFPGVGAFGSALESLRTKGFEQPLRDYLASGKPFLGICIGMQCLFESSEESKDVAGLGLIKYAIAKFSINAGDGKKKSVPHMGWNAAVTVGPDSPLEYLNHGGDDTRLVLFWKKIKIDFRISRYYFVHSFAAIAPADIYIANSSRPILPGGWTCTLTSYHNETFISSVKLGNIFATQFHPEKSGTAGLKLLSSFLRASTAEFCKETPATTIPLSAVVPHHLSRRVIACLDVRSNDAGDLVVTKGDQYDVRESQNSGGDVRNLGKPVDLSADYYVAGADEITFLNITSFRGSVLADDSMLEVVRRASARVFVPLTVGGGIRNLVDATTGRVTATALEVASEYFRSGADKVSIGGDAVFAAEAWYRNGGRGDGTSSIEQISRVYGAQAVVISVDPKRVYVKNIAEASGHTIVEVSGGDVGPEGETLCWYQCTVKGGRERRDLDVKQLVVACEALGAGEILCNCMDKDGTNSGFDHGLLNLVKQNVEIPVIASSGAGKPEHFTEVFRATNVDAALAAGIFHRKEVKIIEVKEEMMSKGFEARKSDLPLVMREFPQVTYFGFENAHQKNQTMSNASTPRTKTPPDLKKYYTPAEVEAHNAPYDLWLSWYGNVYDLSVLADERKGDPLLAPILKNAGRDISHWFTKTGDLKSCVNPLTGSIIGYTPEGRFLHVPPPLPRADWDVYGVRTPWWLDKEQYCIGKLGSRTRKIIIKNTLTQDEHIVEVCIEEKLSAIQDRFLSLNAHAKGYMWKRLGQLLDMTASLDENGIKDEGPLMEKLGMDEEQYLPTIHLYFRLPKMFILRSSQTVSLVALRRFSARSFSAAAVARTEKPHGSDSDPYNLPIPGFRAPGQIPHNWEVATGNERYEYVKRLQGEEPWEDMQPYVLTSKPTAKNPFIVRGSDPEKYLGCTGFPADTHETVWLTLRSHRGVDRCPHCGNAYKYEQADAHH</sequence>
<evidence type="ECO:0000256" key="1">
    <source>
        <dbReference type="ARBA" id="ARBA00004651"/>
    </source>
</evidence>
<dbReference type="Gene3D" id="3.20.20.70">
    <property type="entry name" value="Aldolase class I"/>
    <property type="match status" value="1"/>
</dbReference>
<comment type="subcellular location">
    <subcellularLocation>
        <location evidence="1">Cell membrane</location>
        <topology evidence="1">Multi-pass membrane protein</topology>
    </subcellularLocation>
</comment>
<dbReference type="InterPro" id="IPR004651">
    <property type="entry name" value="HisF"/>
</dbReference>
<dbReference type="GO" id="GO:1902600">
    <property type="term" value="P:proton transmembrane transport"/>
    <property type="evidence" value="ECO:0007669"/>
    <property type="project" value="TreeGrafter"/>
</dbReference>
<evidence type="ECO:0000256" key="15">
    <source>
        <dbReference type="ARBA" id="ARBA00038148"/>
    </source>
</evidence>
<dbReference type="InterPro" id="IPR002124">
    <property type="entry name" value="Cyt_c_oxidase_su5b"/>
</dbReference>
<dbReference type="SFLD" id="SFLDS00003">
    <property type="entry name" value="Haloacid_Dehalogenase"/>
    <property type="match status" value="1"/>
</dbReference>
<keyword evidence="9" id="KW-0315">Glutamine amidotransferase</keyword>
<dbReference type="PROSITE" id="PS50255">
    <property type="entry name" value="CYTOCHROME_B5_2"/>
    <property type="match status" value="1"/>
</dbReference>
<dbReference type="Gene3D" id="3.40.50.880">
    <property type="match status" value="1"/>
</dbReference>
<feature type="transmembrane region" description="Helical" evidence="20">
    <location>
        <begin position="1188"/>
        <end position="1218"/>
    </location>
</feature>
<dbReference type="PANTHER" id="PTHR43294:SF21">
    <property type="entry name" value="CATION TRANSPORTING ATPASE"/>
    <property type="match status" value="1"/>
</dbReference>
<dbReference type="Pfam" id="PF00122">
    <property type="entry name" value="E1-E2_ATPase"/>
    <property type="match status" value="1"/>
</dbReference>
<dbReference type="GO" id="GO:0005740">
    <property type="term" value="C:mitochondrial envelope"/>
    <property type="evidence" value="ECO:0007669"/>
    <property type="project" value="InterPro"/>
</dbReference>
<dbReference type="SUPFAM" id="SSF57802">
    <property type="entry name" value="Rubredoxin-like"/>
    <property type="match status" value="1"/>
</dbReference>
<evidence type="ECO:0000256" key="10">
    <source>
        <dbReference type="ARBA" id="ARBA00022967"/>
    </source>
</evidence>
<keyword evidence="23" id="KW-1185">Reference proteome</keyword>
<evidence type="ECO:0000256" key="2">
    <source>
        <dbReference type="ARBA" id="ARBA00005091"/>
    </source>
</evidence>
<dbReference type="Gene3D" id="2.70.150.10">
    <property type="entry name" value="Calcium-transporting ATPase, cytoplasmic transduction domain A"/>
    <property type="match status" value="1"/>
</dbReference>
<dbReference type="NCBIfam" id="TIGR00735">
    <property type="entry name" value="hisF"/>
    <property type="match status" value="1"/>
</dbReference>
<keyword evidence="11 20" id="KW-1133">Transmembrane helix</keyword>
<dbReference type="Pfam" id="PF01215">
    <property type="entry name" value="COX5B"/>
    <property type="match status" value="1"/>
</dbReference>
<keyword evidence="5 20" id="KW-0812">Transmembrane</keyword>
<dbReference type="GO" id="GO:0030007">
    <property type="term" value="P:intracellular potassium ion homeostasis"/>
    <property type="evidence" value="ECO:0007669"/>
    <property type="project" value="TreeGrafter"/>
</dbReference>
<evidence type="ECO:0000256" key="4">
    <source>
        <dbReference type="ARBA" id="ARBA00022605"/>
    </source>
</evidence>
<evidence type="ECO:0000313" key="23">
    <source>
        <dbReference type="Proteomes" id="UP001211907"/>
    </source>
</evidence>
<dbReference type="PRINTS" id="PR00119">
    <property type="entry name" value="CATATPASE"/>
</dbReference>
<dbReference type="PANTHER" id="PTHR43294">
    <property type="entry name" value="SODIUM/POTASSIUM-TRANSPORTING ATPASE SUBUNIT ALPHA"/>
    <property type="match status" value="1"/>
</dbReference>
<dbReference type="InterPro" id="IPR036412">
    <property type="entry name" value="HAD-like_sf"/>
</dbReference>
<comment type="catalytic activity">
    <reaction evidence="16">
        <text>5-[(5-phospho-1-deoxy-D-ribulos-1-ylimino)methylamino]-1-(5-phospho-beta-D-ribosyl)imidazole-4-carboxamide + L-glutamine = D-erythro-1-(imidazol-4-yl)glycerol 3-phosphate + 5-amino-1-(5-phospho-beta-D-ribosyl)imidazole-4-carboxamide + L-glutamate + H(+)</text>
        <dbReference type="Rhea" id="RHEA:24793"/>
        <dbReference type="ChEBI" id="CHEBI:15378"/>
        <dbReference type="ChEBI" id="CHEBI:29985"/>
        <dbReference type="ChEBI" id="CHEBI:58278"/>
        <dbReference type="ChEBI" id="CHEBI:58359"/>
        <dbReference type="ChEBI" id="CHEBI:58475"/>
        <dbReference type="ChEBI" id="CHEBI:58525"/>
        <dbReference type="EC" id="4.3.2.10"/>
    </reaction>
</comment>
<dbReference type="SFLD" id="SFLDG00002">
    <property type="entry name" value="C1.7:_P-type_atpase_like"/>
    <property type="match status" value="1"/>
</dbReference>
<evidence type="ECO:0000256" key="17">
    <source>
        <dbReference type="ARBA" id="ARBA00049534"/>
    </source>
</evidence>
<evidence type="ECO:0000256" key="9">
    <source>
        <dbReference type="ARBA" id="ARBA00022962"/>
    </source>
</evidence>
<dbReference type="InterPro" id="IPR008250">
    <property type="entry name" value="ATPase_P-typ_transduc_dom_A_sf"/>
</dbReference>
<evidence type="ECO:0000256" key="14">
    <source>
        <dbReference type="ARBA" id="ARBA00023239"/>
    </source>
</evidence>
<dbReference type="PROSITE" id="PS00154">
    <property type="entry name" value="ATPASE_E1_E2"/>
    <property type="match status" value="1"/>
</dbReference>
<evidence type="ECO:0000256" key="11">
    <source>
        <dbReference type="ARBA" id="ARBA00022989"/>
    </source>
</evidence>
<dbReference type="PRINTS" id="PR00120">
    <property type="entry name" value="HATPASE"/>
</dbReference>
<dbReference type="GO" id="GO:0005524">
    <property type="term" value="F:ATP binding"/>
    <property type="evidence" value="ECO:0007669"/>
    <property type="project" value="UniProtKB-KW"/>
</dbReference>
<feature type="transmembrane region" description="Helical" evidence="20">
    <location>
        <begin position="334"/>
        <end position="355"/>
    </location>
</feature>
<dbReference type="InterPro" id="IPR018303">
    <property type="entry name" value="ATPase_P-typ_P_site"/>
</dbReference>
<reference evidence="22" key="1">
    <citation type="submission" date="2020-05" db="EMBL/GenBank/DDBJ databases">
        <title>Phylogenomic resolution of chytrid fungi.</title>
        <authorList>
            <person name="Stajich J.E."/>
            <person name="Amses K."/>
            <person name="Simmons R."/>
            <person name="Seto K."/>
            <person name="Myers J."/>
            <person name="Bonds A."/>
            <person name="Quandt C.A."/>
            <person name="Barry K."/>
            <person name="Liu P."/>
            <person name="Grigoriev I."/>
            <person name="Longcore J.E."/>
            <person name="James T.Y."/>
        </authorList>
    </citation>
    <scope>NUCLEOTIDE SEQUENCE</scope>
    <source>
        <strain evidence="22">JEL0513</strain>
    </source>
</reference>
<dbReference type="Gene3D" id="3.40.50.1000">
    <property type="entry name" value="HAD superfamily/HAD-like"/>
    <property type="match status" value="1"/>
</dbReference>
<keyword evidence="14" id="KW-0456">Lyase</keyword>
<dbReference type="InterPro" id="IPR059000">
    <property type="entry name" value="ATPase_P-type_domA"/>
</dbReference>
<dbReference type="InterPro" id="IPR036400">
    <property type="entry name" value="Cyt_B5-like_heme/steroid_sf"/>
</dbReference>
<dbReference type="InterPro" id="IPR006062">
    <property type="entry name" value="His_biosynth"/>
</dbReference>
<dbReference type="InterPro" id="IPR011060">
    <property type="entry name" value="RibuloseP-bd_barrel"/>
</dbReference>
<dbReference type="InterPro" id="IPR017926">
    <property type="entry name" value="GATASE"/>
</dbReference>
<dbReference type="SMART" id="SM01117">
    <property type="entry name" value="Cyt-b5"/>
    <property type="match status" value="1"/>
</dbReference>
<feature type="domain" description="Cytochrome b5 heme-binding" evidence="21">
    <location>
        <begin position="1906"/>
        <end position="1984"/>
    </location>
</feature>
<dbReference type="SMART" id="SM00831">
    <property type="entry name" value="Cation_ATPase_N"/>
    <property type="match status" value="1"/>
</dbReference>
<protein>
    <submittedName>
        <fullName evidence="22">P-type ATPase</fullName>
    </submittedName>
</protein>
<dbReference type="NCBIfam" id="TIGR01855">
    <property type="entry name" value="IMP_synth_hisH"/>
    <property type="match status" value="1"/>
</dbReference>
<dbReference type="Pfam" id="PF13246">
    <property type="entry name" value="Cation_ATPase"/>
    <property type="match status" value="1"/>
</dbReference>
<evidence type="ECO:0000256" key="19">
    <source>
        <dbReference type="RuleBase" id="RU003657"/>
    </source>
</evidence>
<evidence type="ECO:0000256" key="20">
    <source>
        <dbReference type="SAM" id="Phobius"/>
    </source>
</evidence>
<evidence type="ECO:0000256" key="12">
    <source>
        <dbReference type="ARBA" id="ARBA00023102"/>
    </source>
</evidence>
<dbReference type="SUPFAM" id="SSF81660">
    <property type="entry name" value="Metal cation-transporting ATPase, ATP-binding domain N"/>
    <property type="match status" value="1"/>
</dbReference>
<dbReference type="InterPro" id="IPR023214">
    <property type="entry name" value="HAD_sf"/>
</dbReference>
<dbReference type="SUPFAM" id="SSF51366">
    <property type="entry name" value="Ribulose-phoshate binding barrel"/>
    <property type="match status" value="1"/>
</dbReference>
<feature type="transmembrane region" description="Helical" evidence="20">
    <location>
        <begin position="1447"/>
        <end position="1464"/>
    </location>
</feature>